<organism evidence="2 3">
    <name type="scientific">Roseateles oligotrophus</name>
    <dbReference type="NCBI Taxonomy" id="1769250"/>
    <lineage>
        <taxon>Bacteria</taxon>
        <taxon>Pseudomonadati</taxon>
        <taxon>Pseudomonadota</taxon>
        <taxon>Betaproteobacteria</taxon>
        <taxon>Burkholderiales</taxon>
        <taxon>Sphaerotilaceae</taxon>
        <taxon>Roseateles</taxon>
    </lineage>
</organism>
<keyword evidence="3" id="KW-1185">Reference proteome</keyword>
<gene>
    <name evidence="2" type="ORF">LNV07_11410</name>
</gene>
<comment type="caution">
    <text evidence="2">The sequence shown here is derived from an EMBL/GenBank/DDBJ whole genome shotgun (WGS) entry which is preliminary data.</text>
</comment>
<evidence type="ECO:0000313" key="2">
    <source>
        <dbReference type="EMBL" id="MCV2368696.1"/>
    </source>
</evidence>
<feature type="chain" id="PRO_5045799564" description="Lipoprotein" evidence="1">
    <location>
        <begin position="26"/>
        <end position="178"/>
    </location>
</feature>
<accession>A0ABT2YF65</accession>
<evidence type="ECO:0000313" key="3">
    <source>
        <dbReference type="Proteomes" id="UP001209701"/>
    </source>
</evidence>
<evidence type="ECO:0000256" key="1">
    <source>
        <dbReference type="SAM" id="SignalP"/>
    </source>
</evidence>
<evidence type="ECO:0008006" key="4">
    <source>
        <dbReference type="Google" id="ProtNLM"/>
    </source>
</evidence>
<dbReference type="EMBL" id="JAJIRN010000005">
    <property type="protein sequence ID" value="MCV2368696.1"/>
    <property type="molecule type" value="Genomic_DNA"/>
</dbReference>
<keyword evidence="1" id="KW-0732">Signal</keyword>
<protein>
    <recommendedName>
        <fullName evidence="4">Lipoprotein</fullName>
    </recommendedName>
</protein>
<reference evidence="2 3" key="1">
    <citation type="submission" date="2021-11" db="EMBL/GenBank/DDBJ databases">
        <authorList>
            <person name="Liang Q."/>
            <person name="Mou H."/>
            <person name="Liu Z."/>
        </authorList>
    </citation>
    <scope>NUCLEOTIDE SEQUENCE [LARGE SCALE GENOMIC DNA]</scope>
    <source>
        <strain evidence="2 3">CHU3</strain>
    </source>
</reference>
<sequence>MQTSNSDFICCGGRAAVLLMTLALAAMLLQGCATTSSGAGLGHRMTDSVSTSEGKTINFAWTSEDGGVTGTLSATLDNGANFSGPFMQVTRETHLRHFDPYWVGWRHGWRDWPAWGPAGNGTDLVTHYSGRVIARLQGPGDLRMRCVLHLKAPAKGMGAGGQGQCELSDGRKFDAVFS</sequence>
<dbReference type="RefSeq" id="WP_263571297.1">
    <property type="nucleotide sequence ID" value="NZ_JAJIRN010000005.1"/>
</dbReference>
<feature type="signal peptide" evidence="1">
    <location>
        <begin position="1"/>
        <end position="25"/>
    </location>
</feature>
<dbReference type="Proteomes" id="UP001209701">
    <property type="component" value="Unassembled WGS sequence"/>
</dbReference>
<name>A0ABT2YF65_9BURK</name>
<proteinExistence type="predicted"/>